<dbReference type="SUPFAM" id="SSF56784">
    <property type="entry name" value="HAD-like"/>
    <property type="match status" value="1"/>
</dbReference>
<evidence type="ECO:0000313" key="3">
    <source>
        <dbReference type="Proteomes" id="UP000061432"/>
    </source>
</evidence>
<feature type="compositionally biased region" description="Basic residues" evidence="1">
    <location>
        <begin position="224"/>
        <end position="234"/>
    </location>
</feature>
<dbReference type="InterPro" id="IPR006357">
    <property type="entry name" value="HAD-SF_hydro_IIA"/>
</dbReference>
<feature type="compositionally biased region" description="Basic residues" evidence="1">
    <location>
        <begin position="281"/>
        <end position="295"/>
    </location>
</feature>
<feature type="compositionally biased region" description="Basic residues" evidence="1">
    <location>
        <begin position="123"/>
        <end position="134"/>
    </location>
</feature>
<feature type="compositionally biased region" description="Basic residues" evidence="1">
    <location>
        <begin position="305"/>
        <end position="346"/>
    </location>
</feature>
<dbReference type="Pfam" id="PF13344">
    <property type="entry name" value="Hydrolase_6"/>
    <property type="match status" value="1"/>
</dbReference>
<feature type="compositionally biased region" description="Basic and acidic residues" evidence="1">
    <location>
        <begin position="63"/>
        <end position="85"/>
    </location>
</feature>
<evidence type="ECO:0000313" key="2">
    <source>
        <dbReference type="EMBL" id="BAQ45380.1"/>
    </source>
</evidence>
<dbReference type="Gene3D" id="3.40.50.1000">
    <property type="entry name" value="HAD superfamily/HAD-like"/>
    <property type="match status" value="2"/>
</dbReference>
<dbReference type="KEGG" id="maqu:Maq22A_c10515"/>
<dbReference type="NCBIfam" id="TIGR01460">
    <property type="entry name" value="HAD-SF-IIA"/>
    <property type="match status" value="1"/>
</dbReference>
<proteinExistence type="predicted"/>
<dbReference type="PANTHER" id="PTHR19288:SF90">
    <property type="entry name" value="OS08G0542600 PROTEIN"/>
    <property type="match status" value="1"/>
</dbReference>
<keyword evidence="2" id="KW-0378">Hydrolase</keyword>
<feature type="compositionally biased region" description="Low complexity" evidence="1">
    <location>
        <begin position="519"/>
        <end position="542"/>
    </location>
</feature>
<feature type="compositionally biased region" description="Basic residues" evidence="1">
    <location>
        <begin position="86"/>
        <end position="115"/>
    </location>
</feature>
<name>A0A0C6FRM8_9HYPH</name>
<dbReference type="GO" id="GO:0016791">
    <property type="term" value="F:phosphatase activity"/>
    <property type="evidence" value="ECO:0007669"/>
    <property type="project" value="TreeGrafter"/>
</dbReference>
<feature type="compositionally biased region" description="Basic and acidic residues" evidence="1">
    <location>
        <begin position="155"/>
        <end position="164"/>
    </location>
</feature>
<reference evidence="2 3" key="1">
    <citation type="journal article" date="2015" name="Genome Announc.">
        <title>Complete Genome Sequence of Methylobacterium aquaticum Strain 22A, Isolated from Racomitrium japonicum Moss.</title>
        <authorList>
            <person name="Tani A."/>
            <person name="Ogura Y."/>
            <person name="Hayashi T."/>
            <person name="Kimbara K."/>
        </authorList>
    </citation>
    <scope>NUCLEOTIDE SEQUENCE [LARGE SCALE GENOMIC DNA]</scope>
    <source>
        <strain evidence="2 3">MA-22A</strain>
    </source>
</reference>
<dbReference type="EMBL" id="AP014704">
    <property type="protein sequence ID" value="BAQ45380.1"/>
    <property type="molecule type" value="Genomic_DNA"/>
</dbReference>
<accession>A0A0C6FRM8</accession>
<evidence type="ECO:0000256" key="1">
    <source>
        <dbReference type="SAM" id="MobiDB-lite"/>
    </source>
</evidence>
<dbReference type="CDD" id="cd07525">
    <property type="entry name" value="HAD_like"/>
    <property type="match status" value="1"/>
</dbReference>
<organism evidence="2 3">
    <name type="scientific">Methylobacterium aquaticum</name>
    <dbReference type="NCBI Taxonomy" id="270351"/>
    <lineage>
        <taxon>Bacteria</taxon>
        <taxon>Pseudomonadati</taxon>
        <taxon>Pseudomonadota</taxon>
        <taxon>Alphaproteobacteria</taxon>
        <taxon>Hyphomicrobiales</taxon>
        <taxon>Methylobacteriaceae</taxon>
        <taxon>Methylobacterium</taxon>
    </lineage>
</organism>
<feature type="compositionally biased region" description="Gly residues" evidence="1">
    <location>
        <begin position="357"/>
        <end position="367"/>
    </location>
</feature>
<feature type="compositionally biased region" description="Basic and acidic residues" evidence="1">
    <location>
        <begin position="11"/>
        <end position="28"/>
    </location>
</feature>
<dbReference type="PANTHER" id="PTHR19288">
    <property type="entry name" value="4-NITROPHENYLPHOSPHATASE-RELATED"/>
    <property type="match status" value="1"/>
</dbReference>
<feature type="compositionally biased region" description="Basic residues" evidence="1">
    <location>
        <begin position="385"/>
        <end position="397"/>
    </location>
</feature>
<dbReference type="InterPro" id="IPR006356">
    <property type="entry name" value="HAD-SF_hydro_IIA_hyp3"/>
</dbReference>
<dbReference type="Pfam" id="PF13242">
    <property type="entry name" value="Hydrolase_like"/>
    <property type="match status" value="1"/>
</dbReference>
<dbReference type="PATRIC" id="fig|270351.10.peg.2026"/>
<feature type="compositionally biased region" description="Basic residues" evidence="1">
    <location>
        <begin position="405"/>
        <end position="415"/>
    </location>
</feature>
<feature type="compositionally biased region" description="Basic residues" evidence="1">
    <location>
        <begin position="206"/>
        <end position="215"/>
    </location>
</feature>
<gene>
    <name evidence="2" type="primary">nagD</name>
    <name evidence="2" type="ORF">Maq22A_c10515</name>
</gene>
<sequence>MQACLESGDLAARRIPDVGPHRPPDRARGRARARRPGDPRRPPPRPRHRRPGGDRHRGVRRHGGGDLRHLRGRPGDRGAGADRRPGLHRHPPAHRILPHHPARVRPLRPAPRRHHGDLGPARARQRARHRRLRLRAGGGERDRDGHPGPALLLRAGDRPRERRRPDRGRRPRGLPRPSPGPGARRVHELPGRCRGRSGLPVEARGLRRAPRRRPRPAPVGPRPQRLRGRRHPHRPRGDERRGSAGEDPQGHDGADPRGLGLEGPARARPPPHRADGAVPRLLHRRPQPPRHRGGRPSRPPDPHRDRARRAAARRLPGRLAHRRHRLRAHRPRHDRPGQARRHRAARRPGNLFCLGRLRGGPPGGRGAGSDADRDARAGPSQRAGRAGRRRRPRRAGARGRDPGHRRGAGAHHHRAPAPDPGGRAGPCPGHRDGGRGSAPRHPQHRARPGAGLRAEAGRHRLLGRSRQPQPLRRRRRHGGHGPGGQPADRLAGRVRGGGRDRDPGRAGAADRRADERPAVRGGARRPAAPARGRPGPRLHPAGAVPPGRLPAAAGDPAPQDHRSRSRRRRPNGVPLTPAGFSHRKTVNDFNRRCVRAGPSLSPSGVLLRCSARRDGMAEMVRAAHPGEVAILDGIADVAGGFDLILCDVWGVLHDGVHAHRGASDALTRFRALPGERPRRVVLVSNAPRPGAGVLAQLDGFGVPRSAYDTIVTSGDLTCRLLAERAAAPVYHLGPDRDLPIFDGLDLARGGPDDAAHVVVTGLLDDEVETAEDYRDRLAPWAARGVTMICANPDLVVERGERLIPCAGALAALYEELGGAVVYAGKPHVPVYEAALAAAEALDGGAPLPRGRVLAIGDAIRTDVAGARAFGIASLLVARGIHAEELGVAAGAPIGDIAHWLEAQTVHPDAVIDLLRW</sequence>
<dbReference type="STRING" id="270351.Maq22A_c10515"/>
<feature type="compositionally biased region" description="Basic and acidic residues" evidence="1">
    <location>
        <begin position="497"/>
        <end position="518"/>
    </location>
</feature>
<reference evidence="3" key="2">
    <citation type="submission" date="2015-01" db="EMBL/GenBank/DDBJ databases">
        <title>Complete genome sequence of Methylobacterium aquaticum strain 22A.</title>
        <authorList>
            <person name="Tani A."/>
            <person name="Ogura Y."/>
            <person name="Hayashi T."/>
        </authorList>
    </citation>
    <scope>NUCLEOTIDE SEQUENCE [LARGE SCALE GENOMIC DNA]</scope>
    <source>
        <strain evidence="3">MA-22A</strain>
    </source>
</reference>
<dbReference type="InterPro" id="IPR023214">
    <property type="entry name" value="HAD_sf"/>
</dbReference>
<protein>
    <submittedName>
        <fullName evidence="2">HAD family hydrolase</fullName>
    </submittedName>
</protein>
<feature type="region of interest" description="Disordered" evidence="1">
    <location>
        <begin position="1"/>
        <end position="583"/>
    </location>
</feature>
<dbReference type="Proteomes" id="UP000061432">
    <property type="component" value="Chromosome"/>
</dbReference>
<dbReference type="GO" id="GO:0005737">
    <property type="term" value="C:cytoplasm"/>
    <property type="evidence" value="ECO:0007669"/>
    <property type="project" value="TreeGrafter"/>
</dbReference>
<dbReference type="InterPro" id="IPR036412">
    <property type="entry name" value="HAD-like_sf"/>
</dbReference>
<dbReference type="NCBIfam" id="TIGR01459">
    <property type="entry name" value="HAD-SF-IIA-hyp4"/>
    <property type="match status" value="1"/>
</dbReference>
<feature type="compositionally biased region" description="Basic and acidic residues" evidence="1">
    <location>
        <begin position="235"/>
        <end position="255"/>
    </location>
</feature>
<dbReference type="AlphaFoldDB" id="A0A0C6FRM8"/>